<keyword evidence="5 9" id="KW-0863">Zinc-finger</keyword>
<dbReference type="EC" id="2.3.2.27" evidence="2"/>
<dbReference type="PANTHER" id="PTHR46077">
    <property type="entry name" value="E3 UBIQUITIN-PROTEIN LIGASE TOPORS"/>
    <property type="match status" value="1"/>
</dbReference>
<evidence type="ECO:0000259" key="11">
    <source>
        <dbReference type="PROSITE" id="PS50089"/>
    </source>
</evidence>
<dbReference type="PANTHER" id="PTHR46077:SF1">
    <property type="entry name" value="TOP1 BINDING ARGININE_SERINE RICH PROTEIN, E3 UBIQUITIN LIGASE"/>
    <property type="match status" value="1"/>
</dbReference>
<protein>
    <recommendedName>
        <fullName evidence="2">RING-type E3 ubiquitin transferase</fullName>
        <ecNumber evidence="2">2.3.2.27</ecNumber>
    </recommendedName>
</protein>
<gene>
    <name evidence="12" type="primary">Topors_1</name>
    <name evidence="12" type="ORF">CHLAEN_R13420</name>
</gene>
<dbReference type="SMART" id="SM00184">
    <property type="entry name" value="RING"/>
    <property type="match status" value="1"/>
</dbReference>
<feature type="region of interest" description="Disordered" evidence="10">
    <location>
        <begin position="228"/>
        <end position="384"/>
    </location>
</feature>
<feature type="compositionally biased region" description="Acidic residues" evidence="10">
    <location>
        <begin position="318"/>
        <end position="328"/>
    </location>
</feature>
<keyword evidence="13" id="KW-1185">Reference proteome</keyword>
<evidence type="ECO:0000256" key="6">
    <source>
        <dbReference type="ARBA" id="ARBA00022833"/>
    </source>
</evidence>
<feature type="domain" description="RING-type" evidence="11">
    <location>
        <begin position="9"/>
        <end position="48"/>
    </location>
</feature>
<dbReference type="InterPro" id="IPR001841">
    <property type="entry name" value="Znf_RING"/>
</dbReference>
<dbReference type="Pfam" id="PF13920">
    <property type="entry name" value="zf-C3HC4_3"/>
    <property type="match status" value="1"/>
</dbReference>
<evidence type="ECO:0000256" key="9">
    <source>
        <dbReference type="PROSITE-ProRule" id="PRU00175"/>
    </source>
</evidence>
<sequence>VATETEWSCPICHDVRDDVAYIVPCGHRFCLRCSLRWTAVTPRCPLCRQQVDAVRMPVQGGNSVQMAVAHLDESPSDSSQAGTALVRLAQDRPQVPLASPPLPQQETQSPAAEQQAAGTAVGGLLPHVWAELFQRHERLLDPVLTWLHQQLEEIYGGQWWMIKCIETMILYILCDCGPDEEAMIEMLYLHDAEESVIWLIRGTINVIEQQCSEQAQRLLRASVAREGDNPVASSGFSSSRSSQGVTPAHDARENNSPVASSSSSSSRASRGVTPPPTPASSTSPAGSDQEEAASTTEAALHGGPGCPPSAPGPAEPEQPQEEPAEAEAAEGPSGQGYRHRPSTSGQGRGRSASGHGRPPKRRARSPQDSPQPRKRPSRKRPPRR</sequence>
<dbReference type="AlphaFoldDB" id="A0A7K9U7R4"/>
<name>A0A7K9U7R4_9AVES</name>
<evidence type="ECO:0000256" key="1">
    <source>
        <dbReference type="ARBA" id="ARBA00000900"/>
    </source>
</evidence>
<feature type="compositionally biased region" description="Low complexity" evidence="10">
    <location>
        <begin position="233"/>
        <end position="242"/>
    </location>
</feature>
<accession>A0A7K9U7R4</accession>
<evidence type="ECO:0000256" key="5">
    <source>
        <dbReference type="ARBA" id="ARBA00022771"/>
    </source>
</evidence>
<evidence type="ECO:0000256" key="8">
    <source>
        <dbReference type="ARBA" id="ARBA00023163"/>
    </source>
</evidence>
<evidence type="ECO:0000256" key="2">
    <source>
        <dbReference type="ARBA" id="ARBA00012483"/>
    </source>
</evidence>
<evidence type="ECO:0000313" key="12">
    <source>
        <dbReference type="EMBL" id="NXI56420.1"/>
    </source>
</evidence>
<evidence type="ECO:0000256" key="10">
    <source>
        <dbReference type="SAM" id="MobiDB-lite"/>
    </source>
</evidence>
<dbReference type="GO" id="GO:0008270">
    <property type="term" value="F:zinc ion binding"/>
    <property type="evidence" value="ECO:0007669"/>
    <property type="project" value="UniProtKB-KW"/>
</dbReference>
<keyword evidence="12" id="KW-0436">Ligase</keyword>
<reference evidence="12 13" key="1">
    <citation type="submission" date="2019-09" db="EMBL/GenBank/DDBJ databases">
        <title>Bird 10,000 Genomes (B10K) Project - Family phase.</title>
        <authorList>
            <person name="Zhang G."/>
        </authorList>
    </citation>
    <scope>NUCLEOTIDE SEQUENCE [LARGE SCALE GENOMIC DNA]</scope>
    <source>
        <strain evidence="12">B10K-DU-001-61</strain>
        <tissue evidence="12">Muscle</tissue>
    </source>
</reference>
<evidence type="ECO:0000313" key="13">
    <source>
        <dbReference type="Proteomes" id="UP000579406"/>
    </source>
</evidence>
<keyword evidence="8" id="KW-0804">Transcription</keyword>
<dbReference type="Proteomes" id="UP000579406">
    <property type="component" value="Unassembled WGS sequence"/>
</dbReference>
<feature type="non-terminal residue" evidence="12">
    <location>
        <position position="1"/>
    </location>
</feature>
<dbReference type="SUPFAM" id="SSF57850">
    <property type="entry name" value="RING/U-box"/>
    <property type="match status" value="1"/>
</dbReference>
<dbReference type="EMBL" id="VWZY01008656">
    <property type="protein sequence ID" value="NXI56420.1"/>
    <property type="molecule type" value="Genomic_DNA"/>
</dbReference>
<dbReference type="GO" id="GO:0061630">
    <property type="term" value="F:ubiquitin protein ligase activity"/>
    <property type="evidence" value="ECO:0007669"/>
    <property type="project" value="UniProtKB-EC"/>
</dbReference>
<feature type="compositionally biased region" description="Low complexity" evidence="10">
    <location>
        <begin position="259"/>
        <end position="270"/>
    </location>
</feature>
<feature type="compositionally biased region" description="Basic residues" evidence="10">
    <location>
        <begin position="372"/>
        <end position="384"/>
    </location>
</feature>
<dbReference type="GO" id="GO:0000209">
    <property type="term" value="P:protein polyubiquitination"/>
    <property type="evidence" value="ECO:0007669"/>
    <property type="project" value="TreeGrafter"/>
</dbReference>
<keyword evidence="7" id="KW-0805">Transcription regulation</keyword>
<evidence type="ECO:0000256" key="3">
    <source>
        <dbReference type="ARBA" id="ARBA00022679"/>
    </source>
</evidence>
<dbReference type="PROSITE" id="PS50089">
    <property type="entry name" value="ZF_RING_2"/>
    <property type="match status" value="1"/>
</dbReference>
<organism evidence="12 13">
    <name type="scientific">Chloroceryle aenea</name>
    <name type="common">American pygmy kingfisher</name>
    <dbReference type="NCBI Taxonomy" id="176938"/>
    <lineage>
        <taxon>Eukaryota</taxon>
        <taxon>Metazoa</taxon>
        <taxon>Chordata</taxon>
        <taxon>Craniata</taxon>
        <taxon>Vertebrata</taxon>
        <taxon>Euteleostomi</taxon>
        <taxon>Archelosauria</taxon>
        <taxon>Archosauria</taxon>
        <taxon>Dinosauria</taxon>
        <taxon>Saurischia</taxon>
        <taxon>Theropoda</taxon>
        <taxon>Coelurosauria</taxon>
        <taxon>Aves</taxon>
        <taxon>Neognathae</taxon>
        <taxon>Neoaves</taxon>
        <taxon>Telluraves</taxon>
        <taxon>Coraciimorphae</taxon>
        <taxon>Coraciiformes</taxon>
        <taxon>Cerylidae</taxon>
        <taxon>Chloroceryle</taxon>
    </lineage>
</organism>
<feature type="compositionally biased region" description="Pro residues" evidence="10">
    <location>
        <begin position="305"/>
        <end position="316"/>
    </location>
</feature>
<dbReference type="InterPro" id="IPR013083">
    <property type="entry name" value="Znf_RING/FYVE/PHD"/>
</dbReference>
<keyword evidence="6" id="KW-0862">Zinc</keyword>
<keyword evidence="4" id="KW-0479">Metal-binding</keyword>
<proteinExistence type="predicted"/>
<comment type="catalytic activity">
    <reaction evidence="1">
        <text>S-ubiquitinyl-[E2 ubiquitin-conjugating enzyme]-L-cysteine + [acceptor protein]-L-lysine = [E2 ubiquitin-conjugating enzyme]-L-cysteine + N(6)-ubiquitinyl-[acceptor protein]-L-lysine.</text>
        <dbReference type="EC" id="2.3.2.27"/>
    </reaction>
</comment>
<dbReference type="OrthoDB" id="21204at2759"/>
<comment type="caution">
    <text evidence="12">The sequence shown here is derived from an EMBL/GenBank/DDBJ whole genome shotgun (WGS) entry which is preliminary data.</text>
</comment>
<evidence type="ECO:0000256" key="7">
    <source>
        <dbReference type="ARBA" id="ARBA00023015"/>
    </source>
</evidence>
<dbReference type="GO" id="GO:0006513">
    <property type="term" value="P:protein monoubiquitination"/>
    <property type="evidence" value="ECO:0007669"/>
    <property type="project" value="TreeGrafter"/>
</dbReference>
<evidence type="ECO:0000256" key="4">
    <source>
        <dbReference type="ARBA" id="ARBA00022723"/>
    </source>
</evidence>
<feature type="non-terminal residue" evidence="12">
    <location>
        <position position="384"/>
    </location>
</feature>
<dbReference type="GO" id="GO:0016874">
    <property type="term" value="F:ligase activity"/>
    <property type="evidence" value="ECO:0007669"/>
    <property type="project" value="UniProtKB-KW"/>
</dbReference>
<keyword evidence="3" id="KW-0808">Transferase</keyword>
<dbReference type="Gene3D" id="3.30.40.10">
    <property type="entry name" value="Zinc/RING finger domain, C3HC4 (zinc finger)"/>
    <property type="match status" value="1"/>
</dbReference>